<gene>
    <name evidence="3" type="ORF">CWN80_02175</name>
</gene>
<dbReference type="InterPro" id="IPR045324">
    <property type="entry name" value="Small_multidrug_res"/>
</dbReference>
<dbReference type="GO" id="GO:0005886">
    <property type="term" value="C:plasma membrane"/>
    <property type="evidence" value="ECO:0007669"/>
    <property type="project" value="UniProtKB-SubCell"/>
</dbReference>
<comment type="caution">
    <text evidence="3">The sequence shown here is derived from an EMBL/GenBank/DDBJ whole genome shotgun (WGS) entry which is preliminary data.</text>
</comment>
<dbReference type="RefSeq" id="WP_128276791.1">
    <property type="nucleotide sequence ID" value="NZ_PIPF01000001.1"/>
</dbReference>
<keyword evidence="2" id="KW-1133">Transmembrane helix</keyword>
<comment type="subcellular location">
    <subcellularLocation>
        <location evidence="1">Cell membrane</location>
        <topology evidence="1">Multi-pass membrane protein</topology>
    </subcellularLocation>
</comment>
<dbReference type="EMBL" id="PIPF01000001">
    <property type="protein sequence ID" value="RWU85791.1"/>
    <property type="molecule type" value="Genomic_DNA"/>
</dbReference>
<evidence type="ECO:0000313" key="4">
    <source>
        <dbReference type="Proteomes" id="UP000288711"/>
    </source>
</evidence>
<dbReference type="Proteomes" id="UP000288711">
    <property type="component" value="Unassembled WGS sequence"/>
</dbReference>
<dbReference type="Pfam" id="PF00893">
    <property type="entry name" value="Multi_Drug_Res"/>
    <property type="match status" value="1"/>
</dbReference>
<name>A0A444BBG7_9MICO</name>
<evidence type="ECO:0000256" key="1">
    <source>
        <dbReference type="RuleBase" id="RU003942"/>
    </source>
</evidence>
<reference evidence="3 4" key="1">
    <citation type="journal article" date="2009" name="Int. J. Syst. Evol. Microbiol.">
        <title>Janibacter hoylei sp. nov., Bacillus isronensis sp. nov. and Bacillus aryabhattai sp. nov., isolated from cryotubes used for collecting air from the upper atmosphere.</title>
        <authorList>
            <person name="Shivaji S."/>
            <person name="Chaturvedi P."/>
            <person name="Begum Z."/>
            <person name="Pindi P.K."/>
            <person name="Manorama R."/>
            <person name="Padmanaban D.A."/>
            <person name="Shouche Y.S."/>
            <person name="Pawar S."/>
            <person name="Vaishampayan P."/>
            <person name="Dutt C.B."/>
            <person name="Datta G.N."/>
            <person name="Manchanda R.K."/>
            <person name="Rao U.R."/>
            <person name="Bhargava P.M."/>
            <person name="Narlikar J.V."/>
        </authorList>
    </citation>
    <scope>NUCLEOTIDE SEQUENCE [LARGE SCALE GENOMIC DNA]</scope>
    <source>
        <strain evidence="3 4">PVAS-1</strain>
    </source>
</reference>
<dbReference type="GO" id="GO:0022857">
    <property type="term" value="F:transmembrane transporter activity"/>
    <property type="evidence" value="ECO:0007669"/>
    <property type="project" value="InterPro"/>
</dbReference>
<keyword evidence="4" id="KW-1185">Reference proteome</keyword>
<evidence type="ECO:0008006" key="5">
    <source>
        <dbReference type="Google" id="ProtNLM"/>
    </source>
</evidence>
<keyword evidence="1 2" id="KW-0812">Transmembrane</keyword>
<protein>
    <recommendedName>
        <fullName evidence="5">Small multidrug resistance protein</fullName>
    </recommendedName>
</protein>
<accession>A0A444BBG7</accession>
<proteinExistence type="inferred from homology"/>
<sequence length="60" mass="6186">MSWFVLIVSGMLEAVWAAALAASHGFTRPRPTLLLVGIVGAVIGLKLLPSPDDPDDTGAA</sequence>
<dbReference type="AlphaFoldDB" id="A0A444BBG7"/>
<keyword evidence="2" id="KW-0472">Membrane</keyword>
<organism evidence="3 4">
    <name type="scientific">Janibacter hoylei PVAS-1</name>
    <dbReference type="NCBI Taxonomy" id="1210046"/>
    <lineage>
        <taxon>Bacteria</taxon>
        <taxon>Bacillati</taxon>
        <taxon>Actinomycetota</taxon>
        <taxon>Actinomycetes</taxon>
        <taxon>Micrococcales</taxon>
        <taxon>Intrasporangiaceae</taxon>
        <taxon>Janibacter</taxon>
    </lineage>
</organism>
<feature type="transmembrane region" description="Helical" evidence="2">
    <location>
        <begin position="31"/>
        <end position="48"/>
    </location>
</feature>
<evidence type="ECO:0000313" key="3">
    <source>
        <dbReference type="EMBL" id="RWU85791.1"/>
    </source>
</evidence>
<evidence type="ECO:0000256" key="2">
    <source>
        <dbReference type="SAM" id="Phobius"/>
    </source>
</evidence>
<comment type="similarity">
    <text evidence="1">Belongs to the drug/metabolite transporter (DMT) superfamily. Small multidrug resistance (SMR) (TC 2.A.7.1) family.</text>
</comment>